<gene>
    <name evidence="2" type="ORF">GBAR_LOCUS12871</name>
</gene>
<dbReference type="EMBL" id="CASHTH010001915">
    <property type="protein sequence ID" value="CAI8021814.1"/>
    <property type="molecule type" value="Genomic_DNA"/>
</dbReference>
<dbReference type="CDD" id="cd01670">
    <property type="entry name" value="Death"/>
    <property type="match status" value="1"/>
</dbReference>
<evidence type="ECO:0000259" key="1">
    <source>
        <dbReference type="PROSITE" id="PS50017"/>
    </source>
</evidence>
<protein>
    <recommendedName>
        <fullName evidence="1">Death domain-containing protein</fullName>
    </recommendedName>
</protein>
<dbReference type="InterPro" id="IPR000488">
    <property type="entry name" value="Death_dom"/>
</dbReference>
<keyword evidence="3" id="KW-1185">Reference proteome</keyword>
<dbReference type="Gene3D" id="1.10.533.10">
    <property type="entry name" value="Death Domain, Fas"/>
    <property type="match status" value="1"/>
</dbReference>
<evidence type="ECO:0000313" key="3">
    <source>
        <dbReference type="Proteomes" id="UP001174909"/>
    </source>
</evidence>
<dbReference type="InterPro" id="IPR011029">
    <property type="entry name" value="DEATH-like_dom_sf"/>
</dbReference>
<dbReference type="PROSITE" id="PS50017">
    <property type="entry name" value="DEATH_DOMAIN"/>
    <property type="match status" value="1"/>
</dbReference>
<dbReference type="Proteomes" id="UP001174909">
    <property type="component" value="Unassembled WGS sequence"/>
</dbReference>
<dbReference type="GO" id="GO:0007165">
    <property type="term" value="P:signal transduction"/>
    <property type="evidence" value="ECO:0007669"/>
    <property type="project" value="InterPro"/>
</dbReference>
<dbReference type="AlphaFoldDB" id="A0AA35S2P2"/>
<proteinExistence type="predicted"/>
<reference evidence="2" key="1">
    <citation type="submission" date="2023-03" db="EMBL/GenBank/DDBJ databases">
        <authorList>
            <person name="Steffen K."/>
            <person name="Cardenas P."/>
        </authorList>
    </citation>
    <scope>NUCLEOTIDE SEQUENCE</scope>
</reference>
<sequence>MPAEEGSRPSFETTCEMLQRVGGMEGGTGAFYRSLRDTQDSVHDHKFVADKLENRAQGMLHEVFTRKAEGCGLNEFNLRLGDIREQRSGPADSGGKRSGSSAVNVPSYILPPSTFVAMGEEMLAKIPVSKPQIPEPILKEKIYVLSSLARRPLSSAPGVKFVQCSLHSELSHMYTGIETEICWGEAGIGLFLPKVELGKQINFTVKVVNDDYELPLEYRNMPLVSAMYQITASDKLPQPVRVRMQHCTAVENENVMGFMVAHGEPPYRFSPLPGGIFPQGECYGEIELDKFSILSIFWRILGYSSIECAVHVCYCADSSADFIVTKNLPPHVAAVETKYEDAKRVQYSVTCSSSSAGIALTVPEMPTNGWSVEPEFEPAKIDMSKIVNYEPGRVIPYIKLDIIWTGEGPQRKEKINISVDGAEDLDSFKLTCEPLFPCSPQLIGSFTAQQQNRTLETQLADTLFPSKIEPSPSAFERPTLRLLQRFPTRSGHCINVIERIGIKGHCLCIHLLNDECGTVANNLEMKHRCDPNRVAEAVLVRWLEKDPRTWADLVRALREIELGALANEIANNLCCSRRNQQVVTSTELPQPQPIFAEDTASVSDRPTLPLLKRFPTQSGRTTNIVEGIGSKCRDLCTYLLRDNWGAVIRSMELEHRNDPCRIAETVFQRWLVEEPNASWVELVSALRNIRLGRLAREIEINLLPPSMEH</sequence>
<feature type="domain" description="Death" evidence="1">
    <location>
        <begin position="537"/>
        <end position="573"/>
    </location>
</feature>
<evidence type="ECO:0000313" key="2">
    <source>
        <dbReference type="EMBL" id="CAI8021814.1"/>
    </source>
</evidence>
<organism evidence="2 3">
    <name type="scientific">Geodia barretti</name>
    <name type="common">Barrett's horny sponge</name>
    <dbReference type="NCBI Taxonomy" id="519541"/>
    <lineage>
        <taxon>Eukaryota</taxon>
        <taxon>Metazoa</taxon>
        <taxon>Porifera</taxon>
        <taxon>Demospongiae</taxon>
        <taxon>Heteroscleromorpha</taxon>
        <taxon>Tetractinellida</taxon>
        <taxon>Astrophorina</taxon>
        <taxon>Geodiidae</taxon>
        <taxon>Geodia</taxon>
    </lineage>
</organism>
<comment type="caution">
    <text evidence="2">The sequence shown here is derived from an EMBL/GenBank/DDBJ whole genome shotgun (WGS) entry which is preliminary data.</text>
</comment>
<accession>A0AA35S2P2</accession>
<name>A0AA35S2P2_GEOBA</name>